<gene>
    <name evidence="1" type="ORF">LNINA_LOCUS3238</name>
</gene>
<dbReference type="EMBL" id="CAVLEF010000004">
    <property type="protein sequence ID" value="CAK1543423.1"/>
    <property type="molecule type" value="Genomic_DNA"/>
</dbReference>
<organism evidence="1 2">
    <name type="scientific">Leptosia nina</name>
    <dbReference type="NCBI Taxonomy" id="320188"/>
    <lineage>
        <taxon>Eukaryota</taxon>
        <taxon>Metazoa</taxon>
        <taxon>Ecdysozoa</taxon>
        <taxon>Arthropoda</taxon>
        <taxon>Hexapoda</taxon>
        <taxon>Insecta</taxon>
        <taxon>Pterygota</taxon>
        <taxon>Neoptera</taxon>
        <taxon>Endopterygota</taxon>
        <taxon>Lepidoptera</taxon>
        <taxon>Glossata</taxon>
        <taxon>Ditrysia</taxon>
        <taxon>Papilionoidea</taxon>
        <taxon>Pieridae</taxon>
        <taxon>Pierinae</taxon>
        <taxon>Leptosia</taxon>
    </lineage>
</organism>
<keyword evidence="2" id="KW-1185">Reference proteome</keyword>
<dbReference type="Proteomes" id="UP001497472">
    <property type="component" value="Unassembled WGS sequence"/>
</dbReference>
<evidence type="ECO:0000313" key="1">
    <source>
        <dbReference type="EMBL" id="CAK1543423.1"/>
    </source>
</evidence>
<proteinExistence type="predicted"/>
<evidence type="ECO:0000313" key="2">
    <source>
        <dbReference type="Proteomes" id="UP001497472"/>
    </source>
</evidence>
<protein>
    <submittedName>
        <fullName evidence="1">Uncharacterized protein</fullName>
    </submittedName>
</protein>
<comment type="caution">
    <text evidence="1">The sequence shown here is derived from an EMBL/GenBank/DDBJ whole genome shotgun (WGS) entry which is preliminary data.</text>
</comment>
<sequence>MSDADWSISVEGVAPFAASNGTARSHNEGARFTYRYLSSTKEGENLDFDEKNTFLLARIQLACLLACKGQESA</sequence>
<name>A0AAV1J5B6_9NEOP</name>
<dbReference type="AlphaFoldDB" id="A0AAV1J5B6"/>
<reference evidence="1 2" key="1">
    <citation type="submission" date="2023-11" db="EMBL/GenBank/DDBJ databases">
        <authorList>
            <person name="Okamura Y."/>
        </authorList>
    </citation>
    <scope>NUCLEOTIDE SEQUENCE [LARGE SCALE GENOMIC DNA]</scope>
</reference>
<accession>A0AAV1J5B6</accession>